<name>A0A377V328_KLEPN</name>
<evidence type="ECO:0000313" key="3">
    <source>
        <dbReference type="Proteomes" id="UP000255518"/>
    </source>
</evidence>
<dbReference type="InterPro" id="IPR009954">
    <property type="entry name" value="DUF1482"/>
</dbReference>
<sequence length="84" mass="9219">MFALVLFICYLDGGCEDIVVDVYREETQCLVAMEDQRIRHGGCYPIEDLLMASGNPPANTATFSLPTAAPPASASHQTQRPYQI</sequence>
<accession>A0A377V328</accession>
<dbReference type="AlphaFoldDB" id="A0A377V328"/>
<gene>
    <name evidence="2" type="ORF">NCTC13443_04762</name>
</gene>
<protein>
    <submittedName>
        <fullName evidence="2">Secreted protein</fullName>
    </submittedName>
</protein>
<dbReference type="EMBL" id="UGKT01000001">
    <property type="protein sequence ID" value="STT04647.1"/>
    <property type="molecule type" value="Genomic_DNA"/>
</dbReference>
<feature type="region of interest" description="Disordered" evidence="1">
    <location>
        <begin position="61"/>
        <end position="84"/>
    </location>
</feature>
<evidence type="ECO:0000256" key="1">
    <source>
        <dbReference type="SAM" id="MobiDB-lite"/>
    </source>
</evidence>
<evidence type="ECO:0000313" key="2">
    <source>
        <dbReference type="EMBL" id="STT04647.1"/>
    </source>
</evidence>
<dbReference type="Pfam" id="PF07358">
    <property type="entry name" value="DUF1482"/>
    <property type="match status" value="1"/>
</dbReference>
<reference evidence="2 3" key="1">
    <citation type="submission" date="2018-06" db="EMBL/GenBank/DDBJ databases">
        <authorList>
            <consortium name="Pathogen Informatics"/>
            <person name="Doyle S."/>
        </authorList>
    </citation>
    <scope>NUCLEOTIDE SEQUENCE [LARGE SCALE GENOMIC DNA]</scope>
    <source>
        <strain evidence="2 3">NCTC13443</strain>
    </source>
</reference>
<organism evidence="2 3">
    <name type="scientific">Klebsiella pneumoniae</name>
    <dbReference type="NCBI Taxonomy" id="573"/>
    <lineage>
        <taxon>Bacteria</taxon>
        <taxon>Pseudomonadati</taxon>
        <taxon>Pseudomonadota</taxon>
        <taxon>Gammaproteobacteria</taxon>
        <taxon>Enterobacterales</taxon>
        <taxon>Enterobacteriaceae</taxon>
        <taxon>Klebsiella/Raoultella group</taxon>
        <taxon>Klebsiella</taxon>
        <taxon>Klebsiella pneumoniae complex</taxon>
    </lineage>
</organism>
<proteinExistence type="predicted"/>
<dbReference type="Proteomes" id="UP000255518">
    <property type="component" value="Unassembled WGS sequence"/>
</dbReference>
<feature type="compositionally biased region" description="Low complexity" evidence="1">
    <location>
        <begin position="61"/>
        <end position="75"/>
    </location>
</feature>